<feature type="compositionally biased region" description="Polar residues" evidence="1">
    <location>
        <begin position="1"/>
        <end position="14"/>
    </location>
</feature>
<accession>A0A3P1T2U2</accession>
<feature type="region of interest" description="Disordered" evidence="1">
    <location>
        <begin position="1"/>
        <end position="21"/>
    </location>
</feature>
<reference evidence="3 4" key="1">
    <citation type="submission" date="2018-11" db="EMBL/GenBank/DDBJ databases">
        <title>Genomes From Bacteria Associated with the Canine Oral Cavity: a Test Case for Automated Genome-Based Taxonomic Assignment.</title>
        <authorList>
            <person name="Coil D.A."/>
            <person name="Jospin G."/>
            <person name="Darling A.E."/>
            <person name="Wallis C."/>
            <person name="Davis I.J."/>
            <person name="Harris S."/>
            <person name="Eisen J.A."/>
            <person name="Holcombe L.J."/>
            <person name="O'Flynn C."/>
        </authorList>
    </citation>
    <scope>NUCLEOTIDE SEQUENCE [LARGE SCALE GENOMIC DNA]</scope>
    <source>
        <strain evidence="3 4">OH887_COT-365</strain>
    </source>
</reference>
<dbReference type="AlphaFoldDB" id="A0A3P1T2U2"/>
<dbReference type="PANTHER" id="PTHR11614">
    <property type="entry name" value="PHOSPHOLIPASE-RELATED"/>
    <property type="match status" value="1"/>
</dbReference>
<protein>
    <submittedName>
        <fullName evidence="3">Alpha/beta hydrolase</fullName>
    </submittedName>
</protein>
<dbReference type="Pfam" id="PF12146">
    <property type="entry name" value="Hydrolase_4"/>
    <property type="match status" value="1"/>
</dbReference>
<dbReference type="OrthoDB" id="9801217at2"/>
<dbReference type="InterPro" id="IPR029058">
    <property type="entry name" value="AB_hydrolase_fold"/>
</dbReference>
<dbReference type="InterPro" id="IPR051044">
    <property type="entry name" value="MAG_DAG_Lipase"/>
</dbReference>
<evidence type="ECO:0000259" key="2">
    <source>
        <dbReference type="Pfam" id="PF12146"/>
    </source>
</evidence>
<dbReference type="SUPFAM" id="SSF53474">
    <property type="entry name" value="alpha/beta-Hydrolases"/>
    <property type="match status" value="1"/>
</dbReference>
<keyword evidence="3" id="KW-0378">Hydrolase</keyword>
<dbReference type="InterPro" id="IPR022742">
    <property type="entry name" value="Hydrolase_4"/>
</dbReference>
<feature type="domain" description="Serine aminopeptidase S33" evidence="2">
    <location>
        <begin position="62"/>
        <end position="265"/>
    </location>
</feature>
<dbReference type="Gene3D" id="3.40.50.1820">
    <property type="entry name" value="alpha/beta hydrolase"/>
    <property type="match status" value="1"/>
</dbReference>
<dbReference type="GO" id="GO:0016787">
    <property type="term" value="F:hydrolase activity"/>
    <property type="evidence" value="ECO:0007669"/>
    <property type="project" value="UniProtKB-KW"/>
</dbReference>
<dbReference type="EMBL" id="RQZG01000017">
    <property type="protein sequence ID" value="RRD03699.1"/>
    <property type="molecule type" value="Genomic_DNA"/>
</dbReference>
<gene>
    <name evidence="3" type="ORF">EII34_12895</name>
</gene>
<evidence type="ECO:0000313" key="4">
    <source>
        <dbReference type="Proteomes" id="UP000280819"/>
    </source>
</evidence>
<name>A0A3P1T2U2_9ACTN</name>
<comment type="caution">
    <text evidence="3">The sequence shown here is derived from an EMBL/GenBank/DDBJ whole genome shotgun (WGS) entry which is preliminary data.</text>
</comment>
<evidence type="ECO:0000313" key="3">
    <source>
        <dbReference type="EMBL" id="RRD03699.1"/>
    </source>
</evidence>
<dbReference type="Proteomes" id="UP000280819">
    <property type="component" value="Unassembled WGS sequence"/>
</dbReference>
<sequence length="333" mass="36757">MSSSRTTAQPTTTGPDPRWVPDTELDGFQQLTLVLDGAARYPGEPEHEVVATLVRRTVPSRERAVLYLHGWNDYFFQAPLAERLEAFGYDFFALDLRRYGRSLRSGQLAGYTPDLTEYFEEVDRAVGIVQETAREIVFMAHSTGGLIISLYLAERPGVAKAVVLNSPWLELGSNGLWRPALSAALGAVGAVSPTRTVAVPEPGFYRRSISATEDGEWDYNLNLKGDPAFLPRVGWGRAIMRGQARVAAGLDIDVPILMCISARSDFSRTWNDDMMGADLVLDVESLAARAPMLGRHVTLIRIEGGKHDLMLSAAGPRARYLAEMERWLAAYAR</sequence>
<dbReference type="RefSeq" id="WP_124845574.1">
    <property type="nucleotide sequence ID" value="NZ_RQZG01000017.1"/>
</dbReference>
<proteinExistence type="predicted"/>
<evidence type="ECO:0000256" key="1">
    <source>
        <dbReference type="SAM" id="MobiDB-lite"/>
    </source>
</evidence>
<organism evidence="3 4">
    <name type="scientific">Arachnia propionica</name>
    <dbReference type="NCBI Taxonomy" id="1750"/>
    <lineage>
        <taxon>Bacteria</taxon>
        <taxon>Bacillati</taxon>
        <taxon>Actinomycetota</taxon>
        <taxon>Actinomycetes</taxon>
        <taxon>Propionibacteriales</taxon>
        <taxon>Propionibacteriaceae</taxon>
        <taxon>Arachnia</taxon>
    </lineage>
</organism>